<dbReference type="InterPro" id="IPR013078">
    <property type="entry name" value="His_Pase_superF_clade-1"/>
</dbReference>
<comment type="caution">
    <text evidence="1">The sequence shown here is derived from an EMBL/GenBank/DDBJ whole genome shotgun (WGS) entry which is preliminary data.</text>
</comment>
<dbReference type="Pfam" id="PF00300">
    <property type="entry name" value="His_Phos_1"/>
    <property type="match status" value="1"/>
</dbReference>
<dbReference type="Proteomes" id="UP000235963">
    <property type="component" value="Unassembled WGS sequence"/>
</dbReference>
<accession>A0A2N8LAV5</accession>
<evidence type="ECO:0000313" key="2">
    <source>
        <dbReference type="Proteomes" id="UP000235963"/>
    </source>
</evidence>
<protein>
    <recommendedName>
        <fullName evidence="3">Phosphoglycerate mutase</fullName>
    </recommendedName>
</protein>
<dbReference type="AlphaFoldDB" id="A0A2N8LAV5"/>
<dbReference type="CDD" id="cd07067">
    <property type="entry name" value="HP_PGM_like"/>
    <property type="match status" value="1"/>
</dbReference>
<reference evidence="1 2" key="1">
    <citation type="submission" date="2015-12" db="EMBL/GenBank/DDBJ databases">
        <title>Streptococcus penaeicida sp. nov.</title>
        <authorList>
            <person name="Gomez-Gil B."/>
            <person name="Morales-Covarrubias M."/>
        </authorList>
    </citation>
    <scope>NUCLEOTIDE SEQUENCE [LARGE SCALE GENOMIC DNA]</scope>
    <source>
        <strain evidence="1 2">CAIM 1838</strain>
    </source>
</reference>
<dbReference type="EMBL" id="LOCM01000029">
    <property type="protein sequence ID" value="PND47297.1"/>
    <property type="molecule type" value="Genomic_DNA"/>
</dbReference>
<dbReference type="InterPro" id="IPR029033">
    <property type="entry name" value="His_PPase_superfam"/>
</dbReference>
<gene>
    <name evidence="1" type="ORF">AT575_07795</name>
</gene>
<keyword evidence="2" id="KW-1185">Reference proteome</keyword>
<name>A0A2N8LAV5_9STRE</name>
<proteinExistence type="predicted"/>
<dbReference type="Gene3D" id="3.40.50.1240">
    <property type="entry name" value="Phosphoglycerate mutase-like"/>
    <property type="match status" value="1"/>
</dbReference>
<sequence>MDDVKFDQYISSSYKRAIQTIEPLANNKTILLFDELREKRLKGNYKLDKQIIENTIRESFSDKSLKLEGGESTKEVQDRALPIIMSILKDKSLKTVAIGTHGNILTCILNYFDDAIGFEFWKASSKPDIYKCLYSKTELLKIERMGIES</sequence>
<dbReference type="SUPFAM" id="SSF53254">
    <property type="entry name" value="Phosphoglycerate mutase-like"/>
    <property type="match status" value="1"/>
</dbReference>
<organism evidence="1 2">
    <name type="scientific">Streptococcus penaeicida</name>
    <dbReference type="NCBI Taxonomy" id="1765960"/>
    <lineage>
        <taxon>Bacteria</taxon>
        <taxon>Bacillati</taxon>
        <taxon>Bacillota</taxon>
        <taxon>Bacilli</taxon>
        <taxon>Lactobacillales</taxon>
        <taxon>Streptococcaceae</taxon>
        <taxon>Streptococcus</taxon>
    </lineage>
</organism>
<evidence type="ECO:0000313" key="1">
    <source>
        <dbReference type="EMBL" id="PND47297.1"/>
    </source>
</evidence>
<evidence type="ECO:0008006" key="3">
    <source>
        <dbReference type="Google" id="ProtNLM"/>
    </source>
</evidence>